<proteinExistence type="predicted"/>
<keyword evidence="8 13" id="KW-0067">ATP-binding</keyword>
<name>A0AAD8CDZ4_ACIOX</name>
<evidence type="ECO:0000256" key="6">
    <source>
        <dbReference type="ARBA" id="ARBA00022741"/>
    </source>
</evidence>
<evidence type="ECO:0000259" key="15">
    <source>
        <dbReference type="PROSITE" id="PS50011"/>
    </source>
</evidence>
<keyword evidence="4" id="KW-0723">Serine/threonine-protein kinase</keyword>
<evidence type="ECO:0000256" key="10">
    <source>
        <dbReference type="ARBA" id="ARBA00047899"/>
    </source>
</evidence>
<evidence type="ECO:0000256" key="5">
    <source>
        <dbReference type="ARBA" id="ARBA00022679"/>
    </source>
</evidence>
<sequence>MPVTSGKWTYVPPPVFNLDKGVLGRLSLLSSVGMEKYHVLEVVGEGSFGRVYKGRRKFSGQVVALKFIPKVGRSEKELRSLKREIEIMRGLMHPNIVLLLDSFETEREVVVVTEYAEGELFQILEDDGNLPESRVREIACQLVSALYYLHSHRILHRDMKPQNILLGKGGVVKLCDFGFARAMSVSTMVLTSIKGTPLYMAPELVEEKPYDHTADLWSLGCILYELHTGTPPFYTNSIFQLVKLIVRDPVKWPDNMSPPCTSFLKGLLTKDPQKRLSWPCLFEHPFVADGVFIVSDDKTDSPLTVQPSSDLLALKLRQATEKASPHTGEGRIVRKAREHMEQAKKQRQEPTTGVVSEQARPAPDWTAEQKAALPQANRDGQISRDYAREFPSVEVGGRQVMKNDELRTSLQTVQLESEDVNSDEEWQRLVKTTEPGSPATLPSDPDFVSRLKERLQGARIQLLDGMLEGACRLRPPLRVLGNLLTANSDPKLLGHLAQEIDLPHFLLELIGSILENQTVVQQPWAVAVLGDLMTVLGVYWKNDLNWEMQGERLEDAGKLFTVILLHPDLTPLTPMAGTLLAQLTLHGVSVELRPHVFLTAMEQALASAAELSLSPPAGWGLFDGLLTLLYQALFEGDGSTASQFMDSALWRCLWLRVGVALEEGRPHWDCFSHNGLQVFLSLALFLFTREPYHCLPLLANHNADCVLTLARLLTADCFLLKDGACNESTARSPSDSSSSSSSSLSVMTCHLLCFPFALDIPEDTIDEILQSYHSCDIVPRLLQLCLLLPLPLLELPLALLCRLLLSDPQYSIPQFIAAAESCSFFSLTTASEEAKIHKHDNNEGSQKKNSKLTNTDDSRSLCQSENRTASSLLASFLQSESLFSSAVELISLLSHAARCSVNPPFPLCFDPALVRKVLNHPDDRIRAATCGLLGNVRPPNYDRPSLLLFQDLIGKLRDQSMQVRRAACRAVGNWAGLIGPNGVPRGVDKEERAKEGGVSNANKENEKGGSRGARTRGTIQGGEAKRKGGRDVTPKMEESVGKKNKGAGFQKIGGVLPSKMKEAGLQNKEDGKGVGQAQNWEQLTQGAVPVLLPLLTDSDPVIRQRCCSALGNVGMSGGGGASLLQCDGPRLLLERACTDSQHAVRQAAISALRALSQQEALRQVLVSLDASEKLRTVSQHAPRQRHCHWLISKLRPTASA</sequence>
<dbReference type="EMBL" id="JAGXEW010000491">
    <property type="protein sequence ID" value="KAK1138913.1"/>
    <property type="molecule type" value="Genomic_DNA"/>
</dbReference>
<dbReference type="FunFam" id="1.10.510.10:FF:000292">
    <property type="entry name" value="Serine/threonine-protein kinase 36"/>
    <property type="match status" value="1"/>
</dbReference>
<accession>A0AAD8CDZ4</accession>
<keyword evidence="17" id="KW-1185">Reference proteome</keyword>
<evidence type="ECO:0000256" key="2">
    <source>
        <dbReference type="ARBA" id="ARBA00012513"/>
    </source>
</evidence>
<evidence type="ECO:0000256" key="14">
    <source>
        <dbReference type="SAM" id="MobiDB-lite"/>
    </source>
</evidence>
<dbReference type="InterPro" id="IPR016024">
    <property type="entry name" value="ARM-type_fold"/>
</dbReference>
<comment type="catalytic activity">
    <reaction evidence="11">
        <text>L-seryl-[protein] + ATP = O-phospho-L-seryl-[protein] + ADP + H(+)</text>
        <dbReference type="Rhea" id="RHEA:17989"/>
        <dbReference type="Rhea" id="RHEA-COMP:9863"/>
        <dbReference type="Rhea" id="RHEA-COMP:11604"/>
        <dbReference type="ChEBI" id="CHEBI:15378"/>
        <dbReference type="ChEBI" id="CHEBI:29999"/>
        <dbReference type="ChEBI" id="CHEBI:30616"/>
        <dbReference type="ChEBI" id="CHEBI:83421"/>
        <dbReference type="ChEBI" id="CHEBI:456216"/>
        <dbReference type="EC" id="2.7.11.1"/>
    </reaction>
</comment>
<evidence type="ECO:0000256" key="9">
    <source>
        <dbReference type="ARBA" id="ARBA00023212"/>
    </source>
</evidence>
<dbReference type="PROSITE" id="PS00107">
    <property type="entry name" value="PROTEIN_KINASE_ATP"/>
    <property type="match status" value="1"/>
</dbReference>
<dbReference type="InterPro" id="IPR017441">
    <property type="entry name" value="Protein_kinase_ATP_BS"/>
</dbReference>
<keyword evidence="3" id="KW-0963">Cytoplasm</keyword>
<gene>
    <name evidence="16" type="primary">Stk36</name>
    <name evidence="16" type="ORF">AOXY_G37698</name>
</gene>
<dbReference type="CDD" id="cd14002">
    <property type="entry name" value="STKc_STK36"/>
    <property type="match status" value="1"/>
</dbReference>
<evidence type="ECO:0000256" key="8">
    <source>
        <dbReference type="ARBA" id="ARBA00022840"/>
    </source>
</evidence>
<dbReference type="InterPro" id="IPR000719">
    <property type="entry name" value="Prot_kinase_dom"/>
</dbReference>
<dbReference type="InterPro" id="IPR008271">
    <property type="entry name" value="Ser/Thr_kinase_AS"/>
</dbReference>
<dbReference type="SUPFAM" id="SSF56112">
    <property type="entry name" value="Protein kinase-like (PK-like)"/>
    <property type="match status" value="1"/>
</dbReference>
<dbReference type="GO" id="GO:0007224">
    <property type="term" value="P:smoothened signaling pathway"/>
    <property type="evidence" value="ECO:0007669"/>
    <property type="project" value="TreeGrafter"/>
</dbReference>
<feature type="compositionally biased region" description="Basic and acidic residues" evidence="14">
    <location>
        <begin position="986"/>
        <end position="995"/>
    </location>
</feature>
<dbReference type="Gene3D" id="1.25.10.10">
    <property type="entry name" value="Leucine-rich Repeat Variant"/>
    <property type="match status" value="2"/>
</dbReference>
<feature type="domain" description="Protein kinase" evidence="15">
    <location>
        <begin position="37"/>
        <end position="287"/>
    </location>
</feature>
<dbReference type="Proteomes" id="UP001230051">
    <property type="component" value="Unassembled WGS sequence"/>
</dbReference>
<feature type="compositionally biased region" description="Basic and acidic residues" evidence="14">
    <location>
        <begin position="339"/>
        <end position="348"/>
    </location>
</feature>
<dbReference type="PANTHER" id="PTHR22983">
    <property type="entry name" value="PROTEIN KINASE RELATED"/>
    <property type="match status" value="1"/>
</dbReference>
<dbReference type="FunFam" id="3.30.200.20:FF:000042">
    <property type="entry name" value="Aurora kinase A"/>
    <property type="match status" value="1"/>
</dbReference>
<feature type="binding site" evidence="13">
    <location>
        <position position="66"/>
    </location>
    <ligand>
        <name>ATP</name>
        <dbReference type="ChEBI" id="CHEBI:30616"/>
    </ligand>
</feature>
<dbReference type="PROSITE" id="PS50011">
    <property type="entry name" value="PROTEIN_KINASE_DOM"/>
    <property type="match status" value="1"/>
</dbReference>
<feature type="region of interest" description="Disordered" evidence="14">
    <location>
        <begin position="983"/>
        <end position="1052"/>
    </location>
</feature>
<dbReference type="SMART" id="SM00220">
    <property type="entry name" value="S_TKc"/>
    <property type="match status" value="1"/>
</dbReference>
<keyword evidence="7 16" id="KW-0418">Kinase</keyword>
<evidence type="ECO:0000256" key="11">
    <source>
        <dbReference type="ARBA" id="ARBA00048679"/>
    </source>
</evidence>
<feature type="region of interest" description="Disordered" evidence="14">
    <location>
        <begin position="339"/>
        <end position="378"/>
    </location>
</feature>
<dbReference type="GO" id="GO:0005856">
    <property type="term" value="C:cytoskeleton"/>
    <property type="evidence" value="ECO:0007669"/>
    <property type="project" value="UniProtKB-SubCell"/>
</dbReference>
<protein>
    <recommendedName>
        <fullName evidence="2">non-specific serine/threonine protein kinase</fullName>
        <ecNumber evidence="2">2.7.11.1</ecNumber>
    </recommendedName>
    <alternativeName>
        <fullName evidence="12">Fused homolog</fullName>
    </alternativeName>
</protein>
<comment type="caution">
    <text evidence="16">The sequence shown here is derived from an EMBL/GenBank/DDBJ whole genome shotgun (WGS) entry which is preliminary data.</text>
</comment>
<evidence type="ECO:0000256" key="12">
    <source>
        <dbReference type="ARBA" id="ARBA00075375"/>
    </source>
</evidence>
<dbReference type="PANTHER" id="PTHR22983:SF6">
    <property type="entry name" value="SERINE_THREONINE-PROTEIN KINASE 36"/>
    <property type="match status" value="1"/>
</dbReference>
<evidence type="ECO:0000256" key="7">
    <source>
        <dbReference type="ARBA" id="ARBA00022777"/>
    </source>
</evidence>
<keyword evidence="9" id="KW-0206">Cytoskeleton</keyword>
<evidence type="ECO:0000256" key="1">
    <source>
        <dbReference type="ARBA" id="ARBA00004245"/>
    </source>
</evidence>
<dbReference type="AlphaFoldDB" id="A0AAD8CDZ4"/>
<evidence type="ECO:0000313" key="17">
    <source>
        <dbReference type="Proteomes" id="UP001230051"/>
    </source>
</evidence>
<dbReference type="GO" id="GO:0004674">
    <property type="term" value="F:protein serine/threonine kinase activity"/>
    <property type="evidence" value="ECO:0007669"/>
    <property type="project" value="UniProtKB-KW"/>
</dbReference>
<dbReference type="InterPro" id="IPR011989">
    <property type="entry name" value="ARM-like"/>
</dbReference>
<comment type="subcellular location">
    <subcellularLocation>
        <location evidence="1">Cytoplasm</location>
        <location evidence="1">Cytoskeleton</location>
    </subcellularLocation>
</comment>
<evidence type="ECO:0000256" key="3">
    <source>
        <dbReference type="ARBA" id="ARBA00022490"/>
    </source>
</evidence>
<dbReference type="SUPFAM" id="SSF48371">
    <property type="entry name" value="ARM repeat"/>
    <property type="match status" value="1"/>
</dbReference>
<dbReference type="GO" id="GO:0005737">
    <property type="term" value="C:cytoplasm"/>
    <property type="evidence" value="ECO:0007669"/>
    <property type="project" value="TreeGrafter"/>
</dbReference>
<reference evidence="16" key="1">
    <citation type="submission" date="2022-02" db="EMBL/GenBank/DDBJ databases">
        <title>Atlantic sturgeon de novo genome assembly.</title>
        <authorList>
            <person name="Stock M."/>
            <person name="Klopp C."/>
            <person name="Guiguen Y."/>
            <person name="Cabau C."/>
            <person name="Parinello H."/>
            <person name="Santidrian Yebra-Pimentel E."/>
            <person name="Kuhl H."/>
            <person name="Dirks R.P."/>
            <person name="Guessner J."/>
            <person name="Wuertz S."/>
            <person name="Du K."/>
            <person name="Schartl M."/>
        </authorList>
    </citation>
    <scope>NUCLEOTIDE SEQUENCE</scope>
    <source>
        <strain evidence="16">STURGEONOMICS-FGT-2020</strain>
        <tissue evidence="16">Whole blood</tissue>
    </source>
</reference>
<dbReference type="InterPro" id="IPR011009">
    <property type="entry name" value="Kinase-like_dom_sf"/>
</dbReference>
<dbReference type="GO" id="GO:0005524">
    <property type="term" value="F:ATP binding"/>
    <property type="evidence" value="ECO:0007669"/>
    <property type="project" value="UniProtKB-UniRule"/>
</dbReference>
<feature type="region of interest" description="Disordered" evidence="14">
    <location>
        <begin position="836"/>
        <end position="860"/>
    </location>
</feature>
<dbReference type="Pfam" id="PF13646">
    <property type="entry name" value="HEAT_2"/>
    <property type="match status" value="1"/>
</dbReference>
<organism evidence="16 17">
    <name type="scientific">Acipenser oxyrinchus oxyrinchus</name>
    <dbReference type="NCBI Taxonomy" id="40147"/>
    <lineage>
        <taxon>Eukaryota</taxon>
        <taxon>Metazoa</taxon>
        <taxon>Chordata</taxon>
        <taxon>Craniata</taxon>
        <taxon>Vertebrata</taxon>
        <taxon>Euteleostomi</taxon>
        <taxon>Actinopterygii</taxon>
        <taxon>Chondrostei</taxon>
        <taxon>Acipenseriformes</taxon>
        <taxon>Acipenseridae</taxon>
        <taxon>Acipenser</taxon>
    </lineage>
</organism>
<feature type="compositionally biased region" description="Basic and acidic residues" evidence="14">
    <location>
        <begin position="836"/>
        <end position="846"/>
    </location>
</feature>
<evidence type="ECO:0000256" key="13">
    <source>
        <dbReference type="PROSITE-ProRule" id="PRU10141"/>
    </source>
</evidence>
<keyword evidence="6 13" id="KW-0547">Nucleotide-binding</keyword>
<comment type="catalytic activity">
    <reaction evidence="10">
        <text>L-threonyl-[protein] + ATP = O-phospho-L-threonyl-[protein] + ADP + H(+)</text>
        <dbReference type="Rhea" id="RHEA:46608"/>
        <dbReference type="Rhea" id="RHEA-COMP:11060"/>
        <dbReference type="Rhea" id="RHEA-COMP:11605"/>
        <dbReference type="ChEBI" id="CHEBI:15378"/>
        <dbReference type="ChEBI" id="CHEBI:30013"/>
        <dbReference type="ChEBI" id="CHEBI:30616"/>
        <dbReference type="ChEBI" id="CHEBI:61977"/>
        <dbReference type="ChEBI" id="CHEBI:456216"/>
        <dbReference type="EC" id="2.7.11.1"/>
    </reaction>
</comment>
<dbReference type="Gene3D" id="1.10.510.10">
    <property type="entry name" value="Transferase(Phosphotransferase) domain 1"/>
    <property type="match status" value="1"/>
</dbReference>
<dbReference type="EC" id="2.7.11.1" evidence="2"/>
<feature type="compositionally biased region" description="Basic and acidic residues" evidence="14">
    <location>
        <begin position="1023"/>
        <end position="1041"/>
    </location>
</feature>
<keyword evidence="5" id="KW-0808">Transferase</keyword>
<evidence type="ECO:0000313" key="16">
    <source>
        <dbReference type="EMBL" id="KAK1138913.1"/>
    </source>
</evidence>
<evidence type="ECO:0000256" key="4">
    <source>
        <dbReference type="ARBA" id="ARBA00022527"/>
    </source>
</evidence>
<dbReference type="Pfam" id="PF00069">
    <property type="entry name" value="Pkinase"/>
    <property type="match status" value="1"/>
</dbReference>
<dbReference type="PROSITE" id="PS00108">
    <property type="entry name" value="PROTEIN_KINASE_ST"/>
    <property type="match status" value="1"/>
</dbReference>